<dbReference type="Proteomes" id="UP000661858">
    <property type="component" value="Unassembled WGS sequence"/>
</dbReference>
<dbReference type="PANTHER" id="PTHR38444">
    <property type="entry name" value="ENTEROBACTIN BIOSYNTHESIS PROTEIN YBDZ"/>
    <property type="match status" value="1"/>
</dbReference>
<evidence type="ECO:0000313" key="3">
    <source>
        <dbReference type="Proteomes" id="UP000661858"/>
    </source>
</evidence>
<comment type="caution">
    <text evidence="2">The sequence shown here is derived from an EMBL/GenBank/DDBJ whole genome shotgun (WGS) entry which is preliminary data.</text>
</comment>
<dbReference type="InterPro" id="IPR005153">
    <property type="entry name" value="MbtH-like_dom"/>
</dbReference>
<dbReference type="SMART" id="SM00923">
    <property type="entry name" value="MbtH"/>
    <property type="match status" value="1"/>
</dbReference>
<feature type="domain" description="MbtH-like" evidence="1">
    <location>
        <begin position="5"/>
        <end position="55"/>
    </location>
</feature>
<accession>A0A937EIG5</accession>
<dbReference type="PANTHER" id="PTHR38444:SF1">
    <property type="entry name" value="ENTEROBACTIN BIOSYNTHESIS PROTEIN YBDZ"/>
    <property type="match status" value="1"/>
</dbReference>
<gene>
    <name evidence="2" type="ORF">JK359_11955</name>
</gene>
<keyword evidence="3" id="KW-1185">Reference proteome</keyword>
<dbReference type="GO" id="GO:0019290">
    <property type="term" value="P:siderophore biosynthetic process"/>
    <property type="evidence" value="ECO:0007669"/>
    <property type="project" value="TreeGrafter"/>
</dbReference>
<evidence type="ECO:0000259" key="1">
    <source>
        <dbReference type="SMART" id="SM00923"/>
    </source>
</evidence>
<organism evidence="2 3">
    <name type="scientific">Streptomyces actinomycinicus</name>
    <dbReference type="NCBI Taxonomy" id="1695166"/>
    <lineage>
        <taxon>Bacteria</taxon>
        <taxon>Bacillati</taxon>
        <taxon>Actinomycetota</taxon>
        <taxon>Actinomycetes</taxon>
        <taxon>Kitasatosporales</taxon>
        <taxon>Streptomycetaceae</taxon>
        <taxon>Streptomyces</taxon>
    </lineage>
</organism>
<dbReference type="EMBL" id="JAERRK010000005">
    <property type="protein sequence ID" value="MBL1082685.1"/>
    <property type="molecule type" value="Genomic_DNA"/>
</dbReference>
<evidence type="ECO:0000313" key="2">
    <source>
        <dbReference type="EMBL" id="MBL1082685.1"/>
    </source>
</evidence>
<dbReference type="AlphaFoldDB" id="A0A937EIG5"/>
<dbReference type="InterPro" id="IPR038020">
    <property type="entry name" value="MbtH-like_sf"/>
</dbReference>
<dbReference type="Gene3D" id="3.90.820.10">
    <property type="entry name" value="Structural Genomics, Unknown Function 30-nov-00 1gh9 Mol_id"/>
    <property type="match status" value="1"/>
</dbReference>
<dbReference type="SUPFAM" id="SSF160582">
    <property type="entry name" value="MbtH-like"/>
    <property type="match status" value="1"/>
</dbReference>
<dbReference type="InterPro" id="IPR037407">
    <property type="entry name" value="MLP_fam"/>
</dbReference>
<dbReference type="Pfam" id="PF03621">
    <property type="entry name" value="MbtH"/>
    <property type="match status" value="1"/>
</dbReference>
<protein>
    <submittedName>
        <fullName evidence="2">MbtH family NRPS accessory protein</fullName>
    </submittedName>
</protein>
<dbReference type="RefSeq" id="WP_201834838.1">
    <property type="nucleotide sequence ID" value="NZ_JAERRK010000005.1"/>
</dbReference>
<reference evidence="2" key="1">
    <citation type="submission" date="2021-01" db="EMBL/GenBank/DDBJ databases">
        <title>WGS of actinomycetes isolated from Thailand.</title>
        <authorList>
            <person name="Thawai C."/>
        </authorList>
    </citation>
    <scope>NUCLEOTIDE SEQUENCE</scope>
    <source>
        <strain evidence="2">RCU-197</strain>
    </source>
</reference>
<proteinExistence type="predicted"/>
<sequence>MTAEHTEHTDAAEYVVVVNDEEQYAVWDTGLPVPGGWRRAGFSGRRAECLEHIEAVWTDMRPLSLRTAGR</sequence>
<name>A0A937EIG5_9ACTN</name>
<dbReference type="GO" id="GO:0005829">
    <property type="term" value="C:cytosol"/>
    <property type="evidence" value="ECO:0007669"/>
    <property type="project" value="TreeGrafter"/>
</dbReference>